<evidence type="ECO:0000313" key="3">
    <source>
        <dbReference type="Proteomes" id="UP000215616"/>
    </source>
</evidence>
<gene>
    <name evidence="2" type="ORF">B7Z12_02180</name>
</gene>
<feature type="signal peptide" evidence="1">
    <location>
        <begin position="1"/>
        <end position="28"/>
    </location>
</feature>
<evidence type="ECO:0000256" key="1">
    <source>
        <dbReference type="SAM" id="SignalP"/>
    </source>
</evidence>
<accession>A0A258DD86</accession>
<dbReference type="InterPro" id="IPR011990">
    <property type="entry name" value="TPR-like_helical_dom_sf"/>
</dbReference>
<proteinExistence type="predicted"/>
<keyword evidence="1" id="KW-0732">Signal</keyword>
<dbReference type="SUPFAM" id="SSF48452">
    <property type="entry name" value="TPR-like"/>
    <property type="match status" value="1"/>
</dbReference>
<evidence type="ECO:0000313" key="2">
    <source>
        <dbReference type="EMBL" id="OYX05915.1"/>
    </source>
</evidence>
<protein>
    <recommendedName>
        <fullName evidence="4">DUF1570 domain-containing protein</fullName>
    </recommendedName>
</protein>
<dbReference type="Proteomes" id="UP000215616">
    <property type="component" value="Unassembled WGS sequence"/>
</dbReference>
<name>A0A258DD86_CAUVI</name>
<reference evidence="2 3" key="1">
    <citation type="submission" date="2017-03" db="EMBL/GenBank/DDBJ databases">
        <title>Lifting the veil on microbial sulfur biogeochemistry in mining wastewaters.</title>
        <authorList>
            <person name="Kantor R.S."/>
            <person name="Colenbrander Nelson T."/>
            <person name="Marshall S."/>
            <person name="Bennett D."/>
            <person name="Apte S."/>
            <person name="Camacho D."/>
            <person name="Thomas B.C."/>
            <person name="Warren L.A."/>
            <person name="Banfield J.F."/>
        </authorList>
    </citation>
    <scope>NUCLEOTIDE SEQUENCE [LARGE SCALE GENOMIC DNA]</scope>
    <source>
        <strain evidence="2">32-67-7</strain>
    </source>
</reference>
<dbReference type="Gene3D" id="1.25.40.10">
    <property type="entry name" value="Tetratricopeptide repeat domain"/>
    <property type="match status" value="1"/>
</dbReference>
<organism evidence="2 3">
    <name type="scientific">Caulobacter vibrioides</name>
    <name type="common">Caulobacter crescentus</name>
    <dbReference type="NCBI Taxonomy" id="155892"/>
    <lineage>
        <taxon>Bacteria</taxon>
        <taxon>Pseudomonadati</taxon>
        <taxon>Pseudomonadota</taxon>
        <taxon>Alphaproteobacteria</taxon>
        <taxon>Caulobacterales</taxon>
        <taxon>Caulobacteraceae</taxon>
        <taxon>Caulobacter</taxon>
    </lineage>
</organism>
<dbReference type="AlphaFoldDB" id="A0A258DD86"/>
<feature type="chain" id="PRO_5012061835" description="DUF1570 domain-containing protein" evidence="1">
    <location>
        <begin position="29"/>
        <end position="511"/>
    </location>
</feature>
<sequence>MMFAGVPRRGVFLGVAAPLLAGARPAWAQPGGSWLRVTTPSFDIRGRVDAKTLLRLAREVEDFDRLLRSLHDVSGQAPARPLPLYITPSESDVRRVRPNGPRVTGFYSAGVGDVFAILSIDGGEDRGRAVLFHEYTHHFMLQNAPAAYPAWLVEGYADYFAPTRFTPDAVEVGVTSHRIAWLRGAVWSPFQDILGRRALTGKQQDIAAFYAQSWLLTHYMMSDPARLARLIRYASAVATGGDPVALMPEAAGVPLAELERVLKRYMQALPGRRLPRPANASTRDLAITRLPPSADALILENQRLKMGVPASERAALLAQIRDRAARFPGDRLAELTLARAENDYGDRTKAQALLRGRIAADPTDVEALQLLGWSCMLQARAEPAAAARWLGEAREHLAAAFKLDPDNPLVLYDYALTRRGELSYPSDNILNVLLKAQAIAPQVSAFRLGAVDGLVRRDRFDEAAVLLQPLFNNPHASPEQVQAWRKQFDDVVARRKPAATSGGGDKDASDG</sequence>
<dbReference type="EMBL" id="NCDQ01000019">
    <property type="protein sequence ID" value="OYX05915.1"/>
    <property type="molecule type" value="Genomic_DNA"/>
</dbReference>
<comment type="caution">
    <text evidence="2">The sequence shown here is derived from an EMBL/GenBank/DDBJ whole genome shotgun (WGS) entry which is preliminary data.</text>
</comment>
<evidence type="ECO:0008006" key="4">
    <source>
        <dbReference type="Google" id="ProtNLM"/>
    </source>
</evidence>